<feature type="region of interest" description="Disordered" evidence="5">
    <location>
        <begin position="806"/>
        <end position="835"/>
    </location>
</feature>
<feature type="compositionally biased region" description="Basic and acidic residues" evidence="5">
    <location>
        <begin position="452"/>
        <end position="477"/>
    </location>
</feature>
<dbReference type="InterPro" id="IPR025753">
    <property type="entry name" value="AAA_N_dom"/>
</dbReference>
<evidence type="ECO:0000256" key="4">
    <source>
        <dbReference type="ARBA" id="ARBA00049360"/>
    </source>
</evidence>
<protein>
    <recommendedName>
        <fullName evidence="6">AAA+ ATPase domain-containing protein</fullName>
    </recommendedName>
</protein>
<dbReference type="InterPro" id="IPR003593">
    <property type="entry name" value="AAA+_ATPase"/>
</dbReference>
<dbReference type="Gene3D" id="6.10.280.40">
    <property type="match status" value="2"/>
</dbReference>
<accession>A0AAQ3V0I3</accession>
<feature type="compositionally biased region" description="Low complexity" evidence="5">
    <location>
        <begin position="619"/>
        <end position="630"/>
    </location>
</feature>
<feature type="region of interest" description="Disordered" evidence="5">
    <location>
        <begin position="619"/>
        <end position="644"/>
    </location>
</feature>
<dbReference type="Pfam" id="PF14363">
    <property type="entry name" value="AAA_assoc"/>
    <property type="match status" value="2"/>
</dbReference>
<organism evidence="7 8">
    <name type="scientific">Paspalum notatum var. saurae</name>
    <dbReference type="NCBI Taxonomy" id="547442"/>
    <lineage>
        <taxon>Eukaryota</taxon>
        <taxon>Viridiplantae</taxon>
        <taxon>Streptophyta</taxon>
        <taxon>Embryophyta</taxon>
        <taxon>Tracheophyta</taxon>
        <taxon>Spermatophyta</taxon>
        <taxon>Magnoliopsida</taxon>
        <taxon>Liliopsida</taxon>
        <taxon>Poales</taxon>
        <taxon>Poaceae</taxon>
        <taxon>PACMAD clade</taxon>
        <taxon>Panicoideae</taxon>
        <taxon>Andropogonodae</taxon>
        <taxon>Paspaleae</taxon>
        <taxon>Paspalinae</taxon>
        <taxon>Paspalum</taxon>
    </lineage>
</organism>
<dbReference type="InterPro" id="IPR003959">
    <property type="entry name" value="ATPase_AAA_core"/>
</dbReference>
<dbReference type="SMART" id="SM00382">
    <property type="entry name" value="AAA"/>
    <property type="match status" value="2"/>
</dbReference>
<dbReference type="Pfam" id="PF00004">
    <property type="entry name" value="AAA"/>
    <property type="match status" value="2"/>
</dbReference>
<dbReference type="GO" id="GO:0005524">
    <property type="term" value="F:ATP binding"/>
    <property type="evidence" value="ECO:0007669"/>
    <property type="project" value="InterPro"/>
</dbReference>
<feature type="domain" description="AAA+ ATPase" evidence="6">
    <location>
        <begin position="241"/>
        <end position="384"/>
    </location>
</feature>
<dbReference type="PROSITE" id="PS00674">
    <property type="entry name" value="AAA"/>
    <property type="match status" value="2"/>
</dbReference>
<dbReference type="GO" id="GO:0016887">
    <property type="term" value="F:ATP hydrolysis activity"/>
    <property type="evidence" value="ECO:0007669"/>
    <property type="project" value="InterPro"/>
</dbReference>
<dbReference type="Pfam" id="PF25568">
    <property type="entry name" value="AAA_lid_At3g28540"/>
    <property type="match status" value="2"/>
</dbReference>
<dbReference type="Proteomes" id="UP001341281">
    <property type="component" value="Chromosome 10"/>
</dbReference>
<dbReference type="EMBL" id="CP144754">
    <property type="protein sequence ID" value="WVZ99785.1"/>
    <property type="molecule type" value="Genomic_DNA"/>
</dbReference>
<gene>
    <name evidence="7" type="ORF">U9M48_045035</name>
</gene>
<proteinExistence type="inferred from homology"/>
<feature type="domain" description="AAA+ ATPase" evidence="6">
    <location>
        <begin position="737"/>
        <end position="890"/>
    </location>
</feature>
<evidence type="ECO:0000259" key="6">
    <source>
        <dbReference type="SMART" id="SM00382"/>
    </source>
</evidence>
<dbReference type="InterPro" id="IPR050747">
    <property type="entry name" value="Mitochondrial_chaperone_BCS1"/>
</dbReference>
<evidence type="ECO:0000256" key="5">
    <source>
        <dbReference type="SAM" id="MobiDB-lite"/>
    </source>
</evidence>
<evidence type="ECO:0000256" key="1">
    <source>
        <dbReference type="ARBA" id="ARBA00001946"/>
    </source>
</evidence>
<reference evidence="7 8" key="1">
    <citation type="submission" date="2024-02" db="EMBL/GenBank/DDBJ databases">
        <title>High-quality chromosome-scale genome assembly of Pensacola bahiagrass (Paspalum notatum Flugge var. saurae).</title>
        <authorList>
            <person name="Vega J.M."/>
            <person name="Podio M."/>
            <person name="Orjuela J."/>
            <person name="Siena L.A."/>
            <person name="Pessino S.C."/>
            <person name="Combes M.C."/>
            <person name="Mariac C."/>
            <person name="Albertini E."/>
            <person name="Pupilli F."/>
            <person name="Ortiz J.P.A."/>
            <person name="Leblanc O."/>
        </authorList>
    </citation>
    <scope>NUCLEOTIDE SEQUENCE [LARGE SCALE GENOMIC DNA]</scope>
    <source>
        <strain evidence="7">R1</strain>
        <tissue evidence="7">Leaf</tissue>
    </source>
</reference>
<keyword evidence="3" id="KW-0460">Magnesium</keyword>
<evidence type="ECO:0000256" key="3">
    <source>
        <dbReference type="ARBA" id="ARBA00022842"/>
    </source>
</evidence>
<comment type="similarity">
    <text evidence="2">Belongs to the AAA ATPase family. BCS1 subfamily.</text>
</comment>
<name>A0AAQ3V0I3_PASNO</name>
<evidence type="ECO:0000256" key="2">
    <source>
        <dbReference type="ARBA" id="ARBA00007448"/>
    </source>
</evidence>
<dbReference type="Gene3D" id="3.40.50.300">
    <property type="entry name" value="P-loop containing nucleotide triphosphate hydrolases"/>
    <property type="match status" value="2"/>
</dbReference>
<comment type="cofactor">
    <cofactor evidence="1">
        <name>Mg(2+)</name>
        <dbReference type="ChEBI" id="CHEBI:18420"/>
    </cofactor>
</comment>
<dbReference type="InterPro" id="IPR058017">
    <property type="entry name" value="At3g28540-like_C"/>
</dbReference>
<dbReference type="InterPro" id="IPR003960">
    <property type="entry name" value="ATPase_AAA_CS"/>
</dbReference>
<evidence type="ECO:0000313" key="7">
    <source>
        <dbReference type="EMBL" id="WVZ99785.1"/>
    </source>
</evidence>
<dbReference type="AlphaFoldDB" id="A0AAQ3V0I3"/>
<dbReference type="SUPFAM" id="SSF52540">
    <property type="entry name" value="P-loop containing nucleoside triphosphate hydrolases"/>
    <property type="match status" value="2"/>
</dbReference>
<evidence type="ECO:0000313" key="8">
    <source>
        <dbReference type="Proteomes" id="UP001341281"/>
    </source>
</evidence>
<comment type="catalytic activity">
    <reaction evidence="4">
        <text>ATP + H2O = ADP + phosphate + H(+)</text>
        <dbReference type="Rhea" id="RHEA:13065"/>
        <dbReference type="ChEBI" id="CHEBI:15377"/>
        <dbReference type="ChEBI" id="CHEBI:15378"/>
        <dbReference type="ChEBI" id="CHEBI:30616"/>
        <dbReference type="ChEBI" id="CHEBI:43474"/>
        <dbReference type="ChEBI" id="CHEBI:456216"/>
    </reaction>
</comment>
<sequence>MASYDKAFESYKNALTTAASVAASLMLVRGVVNEVVPHEVRELLFSGFGLLRSHISAEHTIIVEKKNDSFSTNYVYSAVKTYLATRINTDLQQRLRVSSMDENDKMMVGMAEGDEMLDVYEGTEFKWRLICQENSSDSSNGYGGQNETQSFEVSFHKKHKEKALKSYLPFILATAKAIKAQERTLMIYMTEYSSEWSPIDLHHPSTFDTLAMDHKLKQSIIDDLNRFIKRKEYYKKIGKAWKRGYLLYGPPGTGKSSLIAAMANHLRFDIYDLELTEVRSNSDLRRLLVSMSNRSILVVEDIDCTINLKQRDEGEGNDKANSTEENKGEDKVTLSGLLNFVDGLWSTSGEERIIVFTTNYKERLDQALLRPGRMDMHIHMGYCTPEAFRILVNNYHSIDYHSTYPEIEKLIKEMTVTPAEVAEVLMRSDDTDIALHDLIDFLKTKLKDANEIRSEHKKANNNQADEKKDDRDVDTKKQKQNSTAALRRREDQRALAVAASAAASLMLVRSVVSELLPDEARDAASSVVGRLRARMSSQHTVVVEKRQDGLAYNHVYEAVRAYLAARIDAATQRRLCVSGAADDVDGDKMTVGMAEGEEAVDTYDGAVFTWRLIYRDVSSSSSSSSSSSRSHYSAGGGGRPQVEPHSYEVTFHKKHKEMAIKSYLPFIVATAKAMREKRRALQIYMNEYVDEWHPMDLRHPSTFQTLAMDPKLKQSIVDDLDRFVKRKDYYRRIGKAWKRGYLLYGPPGTGKSSLIAAMANHLRFNVYDLELTAVETNSDLRRLLVGVPCRSILVVEDIDCTIDGLKQREEGRQGHEEDTSRGGSPEQEKGQQRDKDKVTLSGLLNFVDGLWSAGGEERVIVFTTNYKERLDPALLRPGRMDMHIYMGHCTPEAFRILAHNYHLIDYHPTFPEIDEMMEAAMVTPAEVAEVLMRNDDTDAALRDLVRLLRSKKKT</sequence>
<feature type="region of interest" description="Disordered" evidence="5">
    <location>
        <begin position="452"/>
        <end position="489"/>
    </location>
</feature>
<dbReference type="GO" id="GO:0006950">
    <property type="term" value="P:response to stress"/>
    <property type="evidence" value="ECO:0007669"/>
    <property type="project" value="UniProtKB-ARBA"/>
</dbReference>
<keyword evidence="8" id="KW-1185">Reference proteome</keyword>
<dbReference type="PANTHER" id="PTHR23070">
    <property type="entry name" value="BCS1 AAA-TYPE ATPASE"/>
    <property type="match status" value="1"/>
</dbReference>
<dbReference type="InterPro" id="IPR027417">
    <property type="entry name" value="P-loop_NTPase"/>
</dbReference>
<dbReference type="CDD" id="cd19510">
    <property type="entry name" value="RecA-like_BCS1"/>
    <property type="match status" value="2"/>
</dbReference>